<feature type="region of interest" description="Disordered" evidence="1">
    <location>
        <begin position="72"/>
        <end position="141"/>
    </location>
</feature>
<sequence>MDLIISLPDESATASLADWLLDDPSLRGLVRIVHSPPTPGILHGQPPQIQVSVASASALASAVTAWLRSRRGSAQVTIEGPSGQQVVLTDASPDDAAELSRVLAAPGSQQRDESITTLDSHTPPGPPLDPDDDWPRETPER</sequence>
<proteinExistence type="predicted"/>
<feature type="compositionally biased region" description="Polar residues" evidence="1">
    <location>
        <begin position="72"/>
        <end position="87"/>
    </location>
</feature>
<dbReference type="EMBL" id="CP163440">
    <property type="protein sequence ID" value="XDQ59418.1"/>
    <property type="molecule type" value="Genomic_DNA"/>
</dbReference>
<accession>A0AB39RY41</accession>
<protein>
    <submittedName>
        <fullName evidence="2">Uncharacterized protein</fullName>
    </submittedName>
</protein>
<organism evidence="2">
    <name type="scientific">Streptomyces sp. R35</name>
    <dbReference type="NCBI Taxonomy" id="3238630"/>
    <lineage>
        <taxon>Bacteria</taxon>
        <taxon>Bacillati</taxon>
        <taxon>Actinomycetota</taxon>
        <taxon>Actinomycetes</taxon>
        <taxon>Kitasatosporales</taxon>
        <taxon>Streptomycetaceae</taxon>
        <taxon>Streptomyces</taxon>
    </lineage>
</organism>
<dbReference type="AlphaFoldDB" id="A0AB39RY41"/>
<evidence type="ECO:0000256" key="1">
    <source>
        <dbReference type="SAM" id="MobiDB-lite"/>
    </source>
</evidence>
<reference evidence="2" key="1">
    <citation type="submission" date="2024-07" db="EMBL/GenBank/DDBJ databases">
        <authorList>
            <person name="Yu S.T."/>
        </authorList>
    </citation>
    <scope>NUCLEOTIDE SEQUENCE</scope>
    <source>
        <strain evidence="2">R35</strain>
    </source>
</reference>
<evidence type="ECO:0000313" key="2">
    <source>
        <dbReference type="EMBL" id="XDQ59418.1"/>
    </source>
</evidence>
<dbReference type="InterPro" id="IPR045428">
    <property type="entry name" value="EACC1"/>
</dbReference>
<dbReference type="Pfam" id="PF19953">
    <property type="entry name" value="EACC1"/>
    <property type="match status" value="1"/>
</dbReference>
<name>A0AB39RY41_9ACTN</name>
<dbReference type="RefSeq" id="WP_369253848.1">
    <property type="nucleotide sequence ID" value="NZ_CP163440.1"/>
</dbReference>
<gene>
    <name evidence="2" type="ORF">AB5J50_00575</name>
</gene>